<dbReference type="GO" id="GO:0005524">
    <property type="term" value="F:ATP binding"/>
    <property type="evidence" value="ECO:0007669"/>
    <property type="project" value="UniProtKB-UniRule"/>
</dbReference>
<dbReference type="AlphaFoldDB" id="A0AAD8IVV7"/>
<feature type="region of interest" description="Disordered" evidence="6">
    <location>
        <begin position="99"/>
        <end position="161"/>
    </location>
</feature>
<keyword evidence="3 4" id="KW-0539">Nucleus</keyword>
<feature type="domain" description="WRC" evidence="8">
    <location>
        <begin position="74"/>
        <end position="118"/>
    </location>
</feature>
<dbReference type="InterPro" id="IPR031137">
    <property type="entry name" value="GRF"/>
</dbReference>
<dbReference type="PANTHER" id="PTHR31602:SF101">
    <property type="entry name" value="GROWTH-REGULATING FACTOR 7"/>
    <property type="match status" value="1"/>
</dbReference>
<dbReference type="SMART" id="SM00951">
    <property type="entry name" value="QLQ"/>
    <property type="match status" value="1"/>
</dbReference>
<feature type="compositionally biased region" description="Basic residues" evidence="6">
    <location>
        <begin position="104"/>
        <end position="113"/>
    </location>
</feature>
<feature type="short sequence motif" description="Bipartite nuclear localization signal" evidence="4">
    <location>
        <begin position="107"/>
        <end position="114"/>
    </location>
</feature>
<organism evidence="9 10">
    <name type="scientific">Heracleum sosnowskyi</name>
    <dbReference type="NCBI Taxonomy" id="360622"/>
    <lineage>
        <taxon>Eukaryota</taxon>
        <taxon>Viridiplantae</taxon>
        <taxon>Streptophyta</taxon>
        <taxon>Embryophyta</taxon>
        <taxon>Tracheophyta</taxon>
        <taxon>Spermatophyta</taxon>
        <taxon>Magnoliopsida</taxon>
        <taxon>eudicotyledons</taxon>
        <taxon>Gunneridae</taxon>
        <taxon>Pentapetalae</taxon>
        <taxon>asterids</taxon>
        <taxon>campanulids</taxon>
        <taxon>Apiales</taxon>
        <taxon>Apiaceae</taxon>
        <taxon>Apioideae</taxon>
        <taxon>apioid superclade</taxon>
        <taxon>Tordylieae</taxon>
        <taxon>Tordyliinae</taxon>
        <taxon>Heracleum</taxon>
    </lineage>
</organism>
<dbReference type="InterPro" id="IPR014977">
    <property type="entry name" value="WRC_dom"/>
</dbReference>
<dbReference type="InterPro" id="IPR014978">
    <property type="entry name" value="Gln-Leu-Gln_QLQ"/>
</dbReference>
<evidence type="ECO:0000313" key="10">
    <source>
        <dbReference type="Proteomes" id="UP001237642"/>
    </source>
</evidence>
<comment type="subcellular location">
    <subcellularLocation>
        <location evidence="1 4 5">Nucleus</location>
    </subcellularLocation>
</comment>
<evidence type="ECO:0000256" key="3">
    <source>
        <dbReference type="ARBA" id="ARBA00023242"/>
    </source>
</evidence>
<dbReference type="EMBL" id="JAUIZM010000003">
    <property type="protein sequence ID" value="KAK1392168.1"/>
    <property type="molecule type" value="Genomic_DNA"/>
</dbReference>
<feature type="region of interest" description="Disordered" evidence="6">
    <location>
        <begin position="269"/>
        <end position="288"/>
    </location>
</feature>
<evidence type="ECO:0000259" key="7">
    <source>
        <dbReference type="PROSITE" id="PS51666"/>
    </source>
</evidence>
<dbReference type="PROSITE" id="PS51667">
    <property type="entry name" value="WRC"/>
    <property type="match status" value="1"/>
</dbReference>
<comment type="domain">
    <text evidence="5">The QLQ domain and WRC domain may be involved in protein-protein interaction and DNA-binding, respectively.</text>
</comment>
<comment type="function">
    <text evidence="5">Transcription activator.</text>
</comment>
<evidence type="ECO:0000313" key="9">
    <source>
        <dbReference type="EMBL" id="KAK1392168.1"/>
    </source>
</evidence>
<name>A0AAD8IVV7_9APIA</name>
<keyword evidence="10" id="KW-1185">Reference proteome</keyword>
<dbReference type="GO" id="GO:0006355">
    <property type="term" value="P:regulation of DNA-templated transcription"/>
    <property type="evidence" value="ECO:0007669"/>
    <property type="project" value="InterPro"/>
</dbReference>
<reference evidence="9" key="1">
    <citation type="submission" date="2023-02" db="EMBL/GenBank/DDBJ databases">
        <title>Genome of toxic invasive species Heracleum sosnowskyi carries increased number of genes despite the absence of recent whole-genome duplications.</title>
        <authorList>
            <person name="Schelkunov M."/>
            <person name="Shtratnikova V."/>
            <person name="Makarenko M."/>
            <person name="Klepikova A."/>
            <person name="Omelchenko D."/>
            <person name="Novikova G."/>
            <person name="Obukhova E."/>
            <person name="Bogdanov V."/>
            <person name="Penin A."/>
            <person name="Logacheva M."/>
        </authorList>
    </citation>
    <scope>NUCLEOTIDE SEQUENCE</scope>
    <source>
        <strain evidence="9">Hsosn_3</strain>
        <tissue evidence="9">Leaf</tissue>
    </source>
</reference>
<evidence type="ECO:0000256" key="5">
    <source>
        <dbReference type="RuleBase" id="RU367127"/>
    </source>
</evidence>
<gene>
    <name evidence="9" type="ORF">POM88_011224</name>
</gene>
<protein>
    <recommendedName>
        <fullName evidence="5">Growth-regulating factor</fullName>
    </recommendedName>
</protein>
<evidence type="ECO:0000259" key="8">
    <source>
        <dbReference type="PROSITE" id="PS51667"/>
    </source>
</evidence>
<dbReference type="PANTHER" id="PTHR31602">
    <property type="entry name" value="GROWTH-REGULATING FACTOR 5"/>
    <property type="match status" value="1"/>
</dbReference>
<dbReference type="Pfam" id="PF08879">
    <property type="entry name" value="WRC"/>
    <property type="match status" value="1"/>
</dbReference>
<dbReference type="GO" id="GO:0005634">
    <property type="term" value="C:nucleus"/>
    <property type="evidence" value="ECO:0007669"/>
    <property type="project" value="UniProtKB-SubCell"/>
</dbReference>
<accession>A0AAD8IVV7</accession>
<feature type="compositionally biased region" description="Polar residues" evidence="6">
    <location>
        <begin position="117"/>
        <end position="128"/>
    </location>
</feature>
<dbReference type="Pfam" id="PF08880">
    <property type="entry name" value="QLQ"/>
    <property type="match status" value="1"/>
</dbReference>
<keyword evidence="5" id="KW-0805">Transcription regulation</keyword>
<dbReference type="GO" id="GO:0099402">
    <property type="term" value="P:plant organ development"/>
    <property type="evidence" value="ECO:0007669"/>
    <property type="project" value="UniProtKB-ARBA"/>
</dbReference>
<evidence type="ECO:0000256" key="4">
    <source>
        <dbReference type="PROSITE-ProRule" id="PRU01002"/>
    </source>
</evidence>
<dbReference type="Proteomes" id="UP001237642">
    <property type="component" value="Unassembled WGS sequence"/>
</dbReference>
<comment type="similarity">
    <text evidence="2 5">Belongs to the GRF family.</text>
</comment>
<dbReference type="PROSITE" id="PS51666">
    <property type="entry name" value="QLQ"/>
    <property type="match status" value="1"/>
</dbReference>
<dbReference type="GO" id="GO:0006351">
    <property type="term" value="P:DNA-templated transcription"/>
    <property type="evidence" value="ECO:0007669"/>
    <property type="project" value="UniProtKB-UniRule"/>
</dbReference>
<evidence type="ECO:0000256" key="6">
    <source>
        <dbReference type="SAM" id="MobiDB-lite"/>
    </source>
</evidence>
<reference evidence="9" key="2">
    <citation type="submission" date="2023-05" db="EMBL/GenBank/DDBJ databases">
        <authorList>
            <person name="Schelkunov M.I."/>
        </authorList>
    </citation>
    <scope>NUCLEOTIDE SEQUENCE</scope>
    <source>
        <strain evidence="9">Hsosn_3</strain>
        <tissue evidence="9">Leaf</tissue>
    </source>
</reference>
<evidence type="ECO:0000256" key="1">
    <source>
        <dbReference type="ARBA" id="ARBA00004123"/>
    </source>
</evidence>
<proteinExistence type="inferred from homology"/>
<sequence>MATTALGYPGYTGRAEAATFTRAQWKELERQAMIYKYIVASVPVPPHLLSSDITSLGNYECSSIYNLNYGNNKDAEPWRCKRTDGKKWRCSRDVAPHQKYCDRHMHRGKPRSRKPVEQQQQVSPTTTNKKTRHQLPQNDEAISKAPPAPQELTIGNNPSSNLLKNVEKTEDFSLSLCTQHPNRDLDWMMESKMIAMDASEQQWHQLMSEGSIYHTSTTDPSIFQHNDHGKEQKLNLLSIPEIGNSSTDEYNMFLNPYYSPRDFVDAWSNDCNPENDSKNESSGATIGNLSPSSLNLSMSMAVSDSFDSEMVQFGKGEGRDAYQRCHGLSWLSPVSWMGSTSGGPLAEVLRPISVADGDAISPLAPSVSSPSGVLQRAVLSLSDSSVCNSPTGVATSTAAPEIVGFQWLN</sequence>
<feature type="short sequence motif" description="Bipartite nuclear localization signal" evidence="4">
    <location>
        <begin position="79"/>
        <end position="89"/>
    </location>
</feature>
<keyword evidence="5" id="KW-0804">Transcription</keyword>
<comment type="caution">
    <text evidence="9">The sequence shown here is derived from an EMBL/GenBank/DDBJ whole genome shotgun (WGS) entry which is preliminary data.</text>
</comment>
<keyword evidence="5" id="KW-0010">Activator</keyword>
<feature type="compositionally biased region" description="Polar residues" evidence="6">
    <location>
        <begin position="269"/>
        <end position="287"/>
    </location>
</feature>
<evidence type="ECO:0000256" key="2">
    <source>
        <dbReference type="ARBA" id="ARBA00008122"/>
    </source>
</evidence>
<feature type="domain" description="QLQ" evidence="7">
    <location>
        <begin position="19"/>
        <end position="54"/>
    </location>
</feature>